<dbReference type="RefSeq" id="WP_192533776.1">
    <property type="nucleotide sequence ID" value="NZ_JACZHT010000002.1"/>
</dbReference>
<reference evidence="1" key="1">
    <citation type="submission" date="2020-10" db="EMBL/GenBank/DDBJ databases">
        <title>Genome sequence of the unusual species of purple photosynthetic bacteria, Phaeovibrio sulfidiphilus DSM 23193, type strain.</title>
        <authorList>
            <person name="Kyndt J.A."/>
            <person name="Meyer T.E."/>
        </authorList>
    </citation>
    <scope>NUCLEOTIDE SEQUENCE</scope>
    <source>
        <strain evidence="1">DSM 23193</strain>
    </source>
</reference>
<organism evidence="1 2">
    <name type="scientific">Phaeovibrio sulfidiphilus</name>
    <dbReference type="NCBI Taxonomy" id="1220600"/>
    <lineage>
        <taxon>Bacteria</taxon>
        <taxon>Pseudomonadati</taxon>
        <taxon>Pseudomonadota</taxon>
        <taxon>Alphaproteobacteria</taxon>
        <taxon>Rhodospirillales</taxon>
        <taxon>Rhodospirillaceae</taxon>
        <taxon>Phaeovibrio</taxon>
    </lineage>
</organism>
<proteinExistence type="predicted"/>
<evidence type="ECO:0000313" key="2">
    <source>
        <dbReference type="Proteomes" id="UP000631034"/>
    </source>
</evidence>
<comment type="caution">
    <text evidence="1">The sequence shown here is derived from an EMBL/GenBank/DDBJ whole genome shotgun (WGS) entry which is preliminary data.</text>
</comment>
<evidence type="ECO:0000313" key="1">
    <source>
        <dbReference type="EMBL" id="MBE1236770.1"/>
    </source>
</evidence>
<accession>A0A8J6YLU1</accession>
<sequence>MIRYALECEHEHVFQHWFDSISAADAELAGGQVACPTCGSHAVRKSLMAPSIGGPKAVSSSEMLPSCAGPSCCAGACPAVSPDFG</sequence>
<dbReference type="EMBL" id="JACZHT010000002">
    <property type="protein sequence ID" value="MBE1236770.1"/>
    <property type="molecule type" value="Genomic_DNA"/>
</dbReference>
<dbReference type="Pfam" id="PF06676">
    <property type="entry name" value="DUF1178"/>
    <property type="match status" value="1"/>
</dbReference>
<name>A0A8J6YLU1_9PROT</name>
<protein>
    <submittedName>
        <fullName evidence="1">DUF1178 family protein</fullName>
    </submittedName>
</protein>
<keyword evidence="2" id="KW-1185">Reference proteome</keyword>
<dbReference type="AlphaFoldDB" id="A0A8J6YLU1"/>
<dbReference type="Proteomes" id="UP000631034">
    <property type="component" value="Unassembled WGS sequence"/>
</dbReference>
<gene>
    <name evidence="1" type="ORF">IHV25_03765</name>
</gene>
<dbReference type="InterPro" id="IPR009562">
    <property type="entry name" value="DUF1178"/>
</dbReference>